<dbReference type="EMBL" id="CP049074">
    <property type="protein sequence ID" value="QKR01000.1"/>
    <property type="molecule type" value="Genomic_DNA"/>
</dbReference>
<dbReference type="InterPro" id="IPR024192">
    <property type="entry name" value="Fosfomycin_R_FomA-type"/>
</dbReference>
<name>A0A6N0P166_9CREN</name>
<dbReference type="GO" id="GO:0016114">
    <property type="term" value="P:terpenoid biosynthetic process"/>
    <property type="evidence" value="ECO:0007669"/>
    <property type="project" value="TreeGrafter"/>
</dbReference>
<accession>A0A6N0P166</accession>
<dbReference type="PANTHER" id="PTHR43654:SF1">
    <property type="entry name" value="ISOPENTENYL PHOSPHATE KINASE"/>
    <property type="match status" value="1"/>
</dbReference>
<dbReference type="GO" id="GO:0016301">
    <property type="term" value="F:kinase activity"/>
    <property type="evidence" value="ECO:0007669"/>
    <property type="project" value="UniProtKB-KW"/>
</dbReference>
<sequence length="224" mass="24790">MGVPRRVLKLGGSVLTCKSVPYCLDVAVTRQCLSELRDFSQGLVLVHGGGSFGHYEASKRAPTRIQLTAVSMQELNAYIMREISVLGIRAFPIPGRYFNMEHLERVIELGYMPVIYGDVRENGEIVSGDDLTIAIAKKYSLTALFATDVDGVIVNGKVVYELDRLEDFVGLEHDSYDVTGGMAEKLRKIFTANVNSLVFNGKRKGNIFNALKGERIGTLIKVRE</sequence>
<protein>
    <recommendedName>
        <fullName evidence="3">Isopentenyl phosphate kinase</fullName>
        <ecNumber evidence="2">2.7.4.26</ecNumber>
    </recommendedName>
</protein>
<evidence type="ECO:0000313" key="12">
    <source>
        <dbReference type="Proteomes" id="UP000509301"/>
    </source>
</evidence>
<evidence type="ECO:0000256" key="1">
    <source>
        <dbReference type="ARBA" id="ARBA00010540"/>
    </source>
</evidence>
<dbReference type="GO" id="GO:0005829">
    <property type="term" value="C:cytosol"/>
    <property type="evidence" value="ECO:0007669"/>
    <property type="project" value="TreeGrafter"/>
</dbReference>
<keyword evidence="7" id="KW-0067">ATP-binding</keyword>
<dbReference type="KEGG" id="mten:GWK48_04365"/>
<keyword evidence="12" id="KW-1185">Reference proteome</keyword>
<comment type="similarity">
    <text evidence="1">Belongs to the isopentenyl phosphate kinase family.</text>
</comment>
<evidence type="ECO:0000256" key="2">
    <source>
        <dbReference type="ARBA" id="ARBA00012908"/>
    </source>
</evidence>
<organism evidence="11 12">
    <name type="scientific">Metallosphaera tengchongensis</name>
    <dbReference type="NCBI Taxonomy" id="1532350"/>
    <lineage>
        <taxon>Archaea</taxon>
        <taxon>Thermoproteota</taxon>
        <taxon>Thermoprotei</taxon>
        <taxon>Sulfolobales</taxon>
        <taxon>Sulfolobaceae</taxon>
        <taxon>Metallosphaera</taxon>
    </lineage>
</organism>
<dbReference type="EC" id="2.7.4.26" evidence="2"/>
<dbReference type="Proteomes" id="UP000509301">
    <property type="component" value="Chromosome"/>
</dbReference>
<keyword evidence="6 11" id="KW-0418">Kinase</keyword>
<feature type="domain" description="Aspartate/glutamate/uridylate kinase" evidence="10">
    <location>
        <begin position="5"/>
        <end position="194"/>
    </location>
</feature>
<keyword evidence="4" id="KW-0808">Transferase</keyword>
<evidence type="ECO:0000256" key="4">
    <source>
        <dbReference type="ARBA" id="ARBA00022679"/>
    </source>
</evidence>
<dbReference type="SUPFAM" id="SSF53633">
    <property type="entry name" value="Carbamate kinase-like"/>
    <property type="match status" value="1"/>
</dbReference>
<comment type="catalytic activity">
    <reaction evidence="9">
        <text>isopentenyl phosphate + ATP = isopentenyl diphosphate + ADP</text>
        <dbReference type="Rhea" id="RHEA:33963"/>
        <dbReference type="ChEBI" id="CHEBI:30616"/>
        <dbReference type="ChEBI" id="CHEBI:65078"/>
        <dbReference type="ChEBI" id="CHEBI:128769"/>
        <dbReference type="ChEBI" id="CHEBI:456216"/>
        <dbReference type="EC" id="2.7.4.26"/>
    </reaction>
</comment>
<evidence type="ECO:0000256" key="3">
    <source>
        <dbReference type="ARBA" id="ARBA00017267"/>
    </source>
</evidence>
<dbReference type="Gene3D" id="3.40.1160.10">
    <property type="entry name" value="Acetylglutamate kinase-like"/>
    <property type="match status" value="1"/>
</dbReference>
<dbReference type="InterPro" id="IPR001048">
    <property type="entry name" value="Asp/Glu/Uridylate_kinase"/>
</dbReference>
<dbReference type="GO" id="GO:0102043">
    <property type="term" value="F:isopentenyl phosphate kinase activity"/>
    <property type="evidence" value="ECO:0007669"/>
    <property type="project" value="UniProtKB-EC"/>
</dbReference>
<proteinExistence type="inferred from homology"/>
<dbReference type="NCBIfam" id="NF040647">
    <property type="entry name" value="IPPK_Arch"/>
    <property type="match status" value="1"/>
</dbReference>
<dbReference type="PANTHER" id="PTHR43654">
    <property type="entry name" value="GLUTAMATE 5-KINASE"/>
    <property type="match status" value="1"/>
</dbReference>
<gene>
    <name evidence="11" type="ORF">GWK48_04365</name>
</gene>
<evidence type="ECO:0000256" key="5">
    <source>
        <dbReference type="ARBA" id="ARBA00022741"/>
    </source>
</evidence>
<evidence type="ECO:0000256" key="9">
    <source>
        <dbReference type="ARBA" id="ARBA00049063"/>
    </source>
</evidence>
<dbReference type="AlphaFoldDB" id="A0A6N0P166"/>
<dbReference type="GO" id="GO:0005524">
    <property type="term" value="F:ATP binding"/>
    <property type="evidence" value="ECO:0007669"/>
    <property type="project" value="UniProtKB-KW"/>
</dbReference>
<evidence type="ECO:0000313" key="11">
    <source>
        <dbReference type="EMBL" id="QKR01000.1"/>
    </source>
</evidence>
<evidence type="ECO:0000256" key="6">
    <source>
        <dbReference type="ARBA" id="ARBA00022777"/>
    </source>
</evidence>
<evidence type="ECO:0000256" key="8">
    <source>
        <dbReference type="ARBA" id="ARBA00023229"/>
    </source>
</evidence>
<dbReference type="OrthoDB" id="15328at2157"/>
<reference evidence="11 12" key="1">
    <citation type="submission" date="2020-02" db="EMBL/GenBank/DDBJ databases">
        <title>Comparative genome analysis reveals the metabolism and evolution of the thermophilic archaeal genus Metallosphaera.</title>
        <authorList>
            <person name="Jiang C."/>
        </authorList>
    </citation>
    <scope>NUCLEOTIDE SEQUENCE [LARGE SCALE GENOMIC DNA]</scope>
    <source>
        <strain evidence="11 12">Ric-A</strain>
    </source>
</reference>
<keyword evidence="5" id="KW-0547">Nucleotide-binding</keyword>
<dbReference type="InterPro" id="IPR036393">
    <property type="entry name" value="AceGlu_kinase-like_sf"/>
</dbReference>
<evidence type="ECO:0000256" key="7">
    <source>
        <dbReference type="ARBA" id="ARBA00022840"/>
    </source>
</evidence>
<dbReference type="Pfam" id="PF00696">
    <property type="entry name" value="AA_kinase"/>
    <property type="match status" value="1"/>
</dbReference>
<keyword evidence="8" id="KW-0414">Isoprene biosynthesis</keyword>
<evidence type="ECO:0000259" key="10">
    <source>
        <dbReference type="Pfam" id="PF00696"/>
    </source>
</evidence>